<dbReference type="OrthoDB" id="9133357at2"/>
<gene>
    <name evidence="2" type="ORF">CYR55_18610</name>
</gene>
<evidence type="ECO:0000256" key="1">
    <source>
        <dbReference type="SAM" id="Phobius"/>
    </source>
</evidence>
<keyword evidence="1" id="KW-1133">Transmembrane helix</keyword>
<organism evidence="2 3">
    <name type="scientific">Chimaeribacter californicus</name>
    <dbReference type="NCBI Taxonomy" id="2060067"/>
    <lineage>
        <taxon>Bacteria</taxon>
        <taxon>Pseudomonadati</taxon>
        <taxon>Pseudomonadota</taxon>
        <taxon>Gammaproteobacteria</taxon>
        <taxon>Enterobacterales</taxon>
        <taxon>Yersiniaceae</taxon>
        <taxon>Chimaeribacter</taxon>
    </lineage>
</organism>
<keyword evidence="1" id="KW-0812">Transmembrane</keyword>
<dbReference type="EMBL" id="PJZF01000020">
    <property type="protein sequence ID" value="PLR32593.1"/>
    <property type="molecule type" value="Genomic_DNA"/>
</dbReference>
<sequence length="118" mass="12922">MITKSELNEFNQAIFTGITVGIGSLVFLFSTGASILVQCSFQCGNTDEFLIGHGEDLMTSNLLFSFLNQCVKQVEVLEGDIFKLVFCNGNEIDIIPDANGFESYVVTTSQGIYPVISY</sequence>
<keyword evidence="3" id="KW-1185">Reference proteome</keyword>
<protein>
    <submittedName>
        <fullName evidence="2">Uncharacterized protein</fullName>
    </submittedName>
</protein>
<dbReference type="Proteomes" id="UP000234240">
    <property type="component" value="Unassembled WGS sequence"/>
</dbReference>
<name>A0A2N5DYE2_9GAMM</name>
<reference evidence="2 3" key="1">
    <citation type="submission" date="2017-12" db="EMBL/GenBank/DDBJ databases">
        <title>Characterization of six clinical isolates of Enterochimera gen. nov., a novel genus of the Yersiniaciae family and the three species Enterochimera arupensis sp. nov., Enterochimera coloradensis sp. nov, and Enterochimera californica sp. nov.</title>
        <authorList>
            <person name="Rossi A."/>
            <person name="Fisher M."/>
        </authorList>
    </citation>
    <scope>NUCLEOTIDE SEQUENCE [LARGE SCALE GENOMIC DNA]</scope>
    <source>
        <strain evidence="3">2015-Iso6</strain>
    </source>
</reference>
<proteinExistence type="predicted"/>
<dbReference type="RefSeq" id="WP_101817855.1">
    <property type="nucleotide sequence ID" value="NZ_PJZF01000020.1"/>
</dbReference>
<evidence type="ECO:0000313" key="3">
    <source>
        <dbReference type="Proteomes" id="UP000234240"/>
    </source>
</evidence>
<evidence type="ECO:0000313" key="2">
    <source>
        <dbReference type="EMBL" id="PLR32593.1"/>
    </source>
</evidence>
<dbReference type="AlphaFoldDB" id="A0A2N5DYE2"/>
<comment type="caution">
    <text evidence="2">The sequence shown here is derived from an EMBL/GenBank/DDBJ whole genome shotgun (WGS) entry which is preliminary data.</text>
</comment>
<feature type="transmembrane region" description="Helical" evidence="1">
    <location>
        <begin position="12"/>
        <end position="37"/>
    </location>
</feature>
<accession>A0A2N5DYE2</accession>
<keyword evidence="1" id="KW-0472">Membrane</keyword>